<protein>
    <recommendedName>
        <fullName evidence="3 8">Cytochrome c oxidase subunit 3</fullName>
    </recommendedName>
</protein>
<evidence type="ECO:0000313" key="11">
    <source>
        <dbReference type="EMBL" id="KYQ52682.1"/>
    </source>
</evidence>
<dbReference type="GO" id="GO:0005739">
    <property type="term" value="C:mitochondrion"/>
    <property type="evidence" value="ECO:0007669"/>
    <property type="project" value="TreeGrafter"/>
</dbReference>
<accession>A0A151WXP2</accession>
<feature type="transmembrane region" description="Helical" evidence="9">
    <location>
        <begin position="71"/>
        <end position="92"/>
    </location>
</feature>
<dbReference type="Proteomes" id="UP000075809">
    <property type="component" value="Unassembled WGS sequence"/>
</dbReference>
<dbReference type="PANTHER" id="PTHR11403">
    <property type="entry name" value="CYTOCHROME C OXIDASE SUBUNIT III"/>
    <property type="match status" value="1"/>
</dbReference>
<dbReference type="InterPro" id="IPR000298">
    <property type="entry name" value="Cyt_c_oxidase-like_su3"/>
</dbReference>
<organism evidence="11 12">
    <name type="scientific">Mycetomoellerius zeteki</name>
    <dbReference type="NCBI Taxonomy" id="64791"/>
    <lineage>
        <taxon>Eukaryota</taxon>
        <taxon>Metazoa</taxon>
        <taxon>Ecdysozoa</taxon>
        <taxon>Arthropoda</taxon>
        <taxon>Hexapoda</taxon>
        <taxon>Insecta</taxon>
        <taxon>Pterygota</taxon>
        <taxon>Neoptera</taxon>
        <taxon>Endopterygota</taxon>
        <taxon>Hymenoptera</taxon>
        <taxon>Apocrita</taxon>
        <taxon>Aculeata</taxon>
        <taxon>Formicoidea</taxon>
        <taxon>Formicidae</taxon>
        <taxon>Myrmicinae</taxon>
        <taxon>Mycetomoellerius</taxon>
    </lineage>
</organism>
<comment type="function">
    <text evidence="8">Component of the cytochrome c oxidase, the last enzyme in the mitochondrial electron transport chain which drives oxidative phosphorylation. The respiratory chain contains 3 multisubunit complexes succinate dehydrogenase (complex II, CII), ubiquinol-cytochrome c oxidoreductase (cytochrome b-c1 complex, complex III, CIII) and cytochrome c oxidase (complex IV, CIV), that cooperate to transfer electrons derived from NADH and succinate to molecular oxygen, creating an electrochemical gradient over the inner membrane that drives transmembrane transport and the ATP synthase. Cytochrome c oxidase is the component of the respiratory chain that catalyzes the reduction of oxygen to water. Electrons originating from reduced cytochrome c in the intermembrane space (IMS) are transferred via the dinuclear copper A center (CU(A)) of subunit 2 and heme A of subunit 1 to the active site in subunit 1, a binuclear center (BNC) formed by heme A3 and copper B (CU(B)). The BNC reduces molecular oxygen to 2 water molecules using 4 electrons from cytochrome c in the IMS and 4 protons from the mitochondrial matrix.</text>
</comment>
<feature type="domain" description="Heme-copper oxidase subunit III family profile" evidence="10">
    <location>
        <begin position="1"/>
        <end position="108"/>
    </location>
</feature>
<comment type="similarity">
    <text evidence="2 8">Belongs to the cytochrome c oxidase subunit 3 family.</text>
</comment>
<evidence type="ECO:0000313" key="12">
    <source>
        <dbReference type="Proteomes" id="UP000075809"/>
    </source>
</evidence>
<evidence type="ECO:0000256" key="7">
    <source>
        <dbReference type="ARBA" id="ARBA00023136"/>
    </source>
</evidence>
<gene>
    <name evidence="11" type="ORF">ALC60_08192</name>
</gene>
<name>A0A151WXP2_9HYME</name>
<evidence type="ECO:0000256" key="6">
    <source>
        <dbReference type="ARBA" id="ARBA00022989"/>
    </source>
</evidence>
<keyword evidence="5" id="KW-1278">Translocase</keyword>
<evidence type="ECO:0000256" key="3">
    <source>
        <dbReference type="ARBA" id="ARBA00015944"/>
    </source>
</evidence>
<dbReference type="PANTHER" id="PTHR11403:SF7">
    <property type="entry name" value="CYTOCHROME C OXIDASE SUBUNIT 3"/>
    <property type="match status" value="1"/>
</dbReference>
<dbReference type="SUPFAM" id="SSF81452">
    <property type="entry name" value="Cytochrome c oxidase subunit III-like"/>
    <property type="match status" value="1"/>
</dbReference>
<dbReference type="AlphaFoldDB" id="A0A151WXP2"/>
<dbReference type="EMBL" id="KQ982659">
    <property type="protein sequence ID" value="KYQ52682.1"/>
    <property type="molecule type" value="Genomic_DNA"/>
</dbReference>
<dbReference type="Gene3D" id="1.20.120.80">
    <property type="entry name" value="Cytochrome c oxidase, subunit III, four-helix bundle"/>
    <property type="match status" value="1"/>
</dbReference>
<evidence type="ECO:0000256" key="1">
    <source>
        <dbReference type="ARBA" id="ARBA00004141"/>
    </source>
</evidence>
<dbReference type="CDD" id="cd01665">
    <property type="entry name" value="Cyt_c_Oxidase_III"/>
    <property type="match status" value="1"/>
</dbReference>
<dbReference type="InterPro" id="IPR013833">
    <property type="entry name" value="Cyt_c_oxidase_su3_a-hlx"/>
</dbReference>
<evidence type="ECO:0000259" key="10">
    <source>
        <dbReference type="PROSITE" id="PS50253"/>
    </source>
</evidence>
<evidence type="ECO:0000256" key="9">
    <source>
        <dbReference type="SAM" id="Phobius"/>
    </source>
</evidence>
<keyword evidence="6 9" id="KW-1133">Transmembrane helix</keyword>
<evidence type="ECO:0000256" key="5">
    <source>
        <dbReference type="ARBA" id="ARBA00022967"/>
    </source>
</evidence>
<dbReference type="InterPro" id="IPR035973">
    <property type="entry name" value="Cyt_c_oxidase_su3-like_sf"/>
</dbReference>
<keyword evidence="12" id="KW-1185">Reference proteome</keyword>
<sequence length="108" mass="12147">MNTIILVSSGLTITWSHYSLIRNDVGESKIRLMMTIFLGVYFSCLQLFEYVNASFTMADSVYGSTFFISTGFHGIHVIVGTTFLIVCLVRLISMHFSSYHHFGFEAAS</sequence>
<proteinExistence type="inferred from homology"/>
<dbReference type="Pfam" id="PF00510">
    <property type="entry name" value="COX3"/>
    <property type="match status" value="1"/>
</dbReference>
<dbReference type="GO" id="GO:0016020">
    <property type="term" value="C:membrane"/>
    <property type="evidence" value="ECO:0007669"/>
    <property type="project" value="UniProtKB-SubCell"/>
</dbReference>
<dbReference type="InterPro" id="IPR024791">
    <property type="entry name" value="Cyt_c/ubiquinol_Oxase_su3"/>
</dbReference>
<reference evidence="11 12" key="1">
    <citation type="submission" date="2015-09" db="EMBL/GenBank/DDBJ databases">
        <title>Trachymyrmex zeteki WGS genome.</title>
        <authorList>
            <person name="Nygaard S."/>
            <person name="Hu H."/>
            <person name="Boomsma J."/>
            <person name="Zhang G."/>
        </authorList>
    </citation>
    <scope>NUCLEOTIDE SEQUENCE [LARGE SCALE GENOMIC DNA]</scope>
    <source>
        <strain evidence="11">Tzet28-1</strain>
        <tissue evidence="11">Whole body</tissue>
    </source>
</reference>
<keyword evidence="7 9" id="KW-0472">Membrane</keyword>
<dbReference type="GO" id="GO:0004129">
    <property type="term" value="F:cytochrome-c oxidase activity"/>
    <property type="evidence" value="ECO:0007669"/>
    <property type="project" value="InterPro"/>
</dbReference>
<evidence type="ECO:0000256" key="8">
    <source>
        <dbReference type="RuleBase" id="RU003375"/>
    </source>
</evidence>
<comment type="subcellular location">
    <subcellularLocation>
        <location evidence="1">Membrane</location>
        <topology evidence="1">Multi-pass membrane protein</topology>
    </subcellularLocation>
</comment>
<dbReference type="STRING" id="64791.A0A151WXP2"/>
<feature type="transmembrane region" description="Helical" evidence="9">
    <location>
        <begin position="32"/>
        <end position="51"/>
    </location>
</feature>
<evidence type="ECO:0000256" key="2">
    <source>
        <dbReference type="ARBA" id="ARBA00010581"/>
    </source>
</evidence>
<keyword evidence="4 8" id="KW-0812">Transmembrane</keyword>
<keyword evidence="8" id="KW-0496">Mitochondrion</keyword>
<dbReference type="PROSITE" id="PS50253">
    <property type="entry name" value="COX3"/>
    <property type="match status" value="1"/>
</dbReference>
<dbReference type="GO" id="GO:0006123">
    <property type="term" value="P:mitochondrial electron transport, cytochrome c to oxygen"/>
    <property type="evidence" value="ECO:0007669"/>
    <property type="project" value="TreeGrafter"/>
</dbReference>
<evidence type="ECO:0000256" key="4">
    <source>
        <dbReference type="ARBA" id="ARBA00022692"/>
    </source>
</evidence>
<dbReference type="InterPro" id="IPR033945">
    <property type="entry name" value="Cyt_c_oxase_su3_dom"/>
</dbReference>